<evidence type="ECO:0000256" key="4">
    <source>
        <dbReference type="ARBA" id="ARBA00022630"/>
    </source>
</evidence>
<dbReference type="GO" id="GO:0005739">
    <property type="term" value="C:mitochondrion"/>
    <property type="evidence" value="ECO:0007669"/>
    <property type="project" value="TreeGrafter"/>
</dbReference>
<name>A0A8K0F323_ANDGO</name>
<dbReference type="PROSITE" id="PS00978">
    <property type="entry name" value="FAD_G3PDH_2"/>
    <property type="match status" value="1"/>
</dbReference>
<dbReference type="OrthoDB" id="264015at2759"/>
<comment type="caution">
    <text evidence="11">The sequence shown here is derived from an EMBL/GenBank/DDBJ whole genome shotgun (WGS) entry which is preliminary data.</text>
</comment>
<sequence length="646" mass="70355">MWGTRLLTVGMLVMTAGGAYTVSEQRRRKRIVSEAFLDRNAHLTVPSRREMWEALRKKPEVDVVVIGGGATGSGIALDASLRGLKTLLVEADDFGCGSSSRSTKLVHGGVRYLEKAVKDLDMGQYHLVREALAERGVFLRIAPHLAEALPIMTPLYSWLEVPYVYAGLKVYDWLSGSASLHSSYYLSADEARKTFPALRAHDLKGAVVYYDGQFNDSRMNVSIALTAAAHGALVFNHMFVSDLLVREVATDGSKMFQRGGAKGAKNIVFDFEKKPGDAGDGGEAIVPKYRKEVSGVVLRDPETNATLAVSAKVVINAAGSFSSSIRNMDPTSATREEALSNAKEKSKERIGSVGIHVVLDKEYSPSTMGMLIPKTADGRVLFVLPWMGKTLAGTTDRPMKITDNPSPNPEDVAYILEYINKYLDVSAGPKDVRSAWAGVRPLAHLDEKSVVDGTANVSREHAIDVSAAGLVSITGGKWTTYRRMAEESLDEALRVAGNKIAYPASCKTTKYQIIGAHGYSVDLAGHLEKEHKLEKEVARHLAQAYGDRAVEVLSMDPSGKRAKITSQLPALEAEVLYAVRKEWASNAIDVLCRRTRVAFLDRAGAMSAIDRVVAIMGNELKWSASRRKEEAAKTRSYIATMTGLSD</sequence>
<organism evidence="11 12">
    <name type="scientific">Andalucia godoyi</name>
    <name type="common">Flagellate</name>
    <dbReference type="NCBI Taxonomy" id="505711"/>
    <lineage>
        <taxon>Eukaryota</taxon>
        <taxon>Discoba</taxon>
        <taxon>Jakobida</taxon>
        <taxon>Andalucina</taxon>
        <taxon>Andaluciidae</taxon>
        <taxon>Andalucia</taxon>
    </lineage>
</organism>
<dbReference type="InterPro" id="IPR031656">
    <property type="entry name" value="DAO_C"/>
</dbReference>
<evidence type="ECO:0000256" key="1">
    <source>
        <dbReference type="ARBA" id="ARBA00001974"/>
    </source>
</evidence>
<accession>A0A8K0F323</accession>
<dbReference type="Gene3D" id="3.50.50.60">
    <property type="entry name" value="FAD/NAD(P)-binding domain"/>
    <property type="match status" value="3"/>
</dbReference>
<protein>
    <recommendedName>
        <fullName evidence="3 7">Glycerol-3-phosphate dehydrogenase</fullName>
        <ecNumber evidence="3 7">1.1.5.3</ecNumber>
    </recommendedName>
</protein>
<dbReference type="InterPro" id="IPR006076">
    <property type="entry name" value="FAD-dep_OxRdtase"/>
</dbReference>
<dbReference type="PRINTS" id="PR01001">
    <property type="entry name" value="FADG3PDH"/>
</dbReference>
<keyword evidence="4 7" id="KW-0285">Flavoprotein</keyword>
<dbReference type="InterPro" id="IPR036188">
    <property type="entry name" value="FAD/NAD-bd_sf"/>
</dbReference>
<keyword evidence="8" id="KW-0732">Signal</keyword>
<reference evidence="11" key="1">
    <citation type="submission" date="2019-09" db="EMBL/GenBank/DDBJ databases">
        <title>The Mitochondrial Proteome of the Jakobid, Andalucia godoyi, a Protist With the Most Gene-Rich and Bacteria-Like Mitochondrial Genome.</title>
        <authorList>
            <person name="Gray M.W."/>
            <person name="Burger G."/>
            <person name="Derelle R."/>
            <person name="Klimes V."/>
            <person name="Leger M."/>
            <person name="Sarrasin M."/>
            <person name="Vlcek C."/>
            <person name="Roger A.J."/>
            <person name="Elias M."/>
            <person name="Lang B.F."/>
        </authorList>
    </citation>
    <scope>NUCLEOTIDE SEQUENCE</scope>
    <source>
        <strain evidence="11">And28</strain>
    </source>
</reference>
<evidence type="ECO:0000256" key="5">
    <source>
        <dbReference type="ARBA" id="ARBA00022827"/>
    </source>
</evidence>
<evidence type="ECO:0000259" key="10">
    <source>
        <dbReference type="Pfam" id="PF16901"/>
    </source>
</evidence>
<evidence type="ECO:0000256" key="6">
    <source>
        <dbReference type="ARBA" id="ARBA00023002"/>
    </source>
</evidence>
<dbReference type="Pfam" id="PF16901">
    <property type="entry name" value="DAO_C"/>
    <property type="match status" value="1"/>
</dbReference>
<comment type="catalytic activity">
    <reaction evidence="7">
        <text>a quinone + sn-glycerol 3-phosphate = dihydroxyacetone phosphate + a quinol</text>
        <dbReference type="Rhea" id="RHEA:18977"/>
        <dbReference type="ChEBI" id="CHEBI:24646"/>
        <dbReference type="ChEBI" id="CHEBI:57597"/>
        <dbReference type="ChEBI" id="CHEBI:57642"/>
        <dbReference type="ChEBI" id="CHEBI:132124"/>
        <dbReference type="EC" id="1.1.5.3"/>
    </reaction>
</comment>
<dbReference type="Proteomes" id="UP000799049">
    <property type="component" value="Unassembled WGS sequence"/>
</dbReference>
<dbReference type="InterPro" id="IPR038299">
    <property type="entry name" value="DAO_C_sf"/>
</dbReference>
<keyword evidence="6 7" id="KW-0560">Oxidoreductase</keyword>
<feature type="domain" description="FAD dependent oxidoreductase" evidence="9">
    <location>
        <begin position="62"/>
        <end position="252"/>
    </location>
</feature>
<evidence type="ECO:0000313" key="11">
    <source>
        <dbReference type="EMBL" id="KAF0853050.1"/>
    </source>
</evidence>
<dbReference type="PANTHER" id="PTHR11985:SF15">
    <property type="entry name" value="GLYCEROL-3-PHOSPHATE DEHYDROGENASE, MITOCHONDRIAL"/>
    <property type="match status" value="1"/>
</dbReference>
<gene>
    <name evidence="11" type="ORF">ANDGO_03708</name>
</gene>
<keyword evidence="12" id="KW-1185">Reference proteome</keyword>
<dbReference type="GO" id="GO:0006072">
    <property type="term" value="P:glycerol-3-phosphate metabolic process"/>
    <property type="evidence" value="ECO:0007669"/>
    <property type="project" value="UniProtKB-UniRule"/>
</dbReference>
<dbReference type="GO" id="GO:0004368">
    <property type="term" value="F:glycerol-3-phosphate dehydrogenase (quinone) activity"/>
    <property type="evidence" value="ECO:0007669"/>
    <property type="project" value="UniProtKB-EC"/>
</dbReference>
<dbReference type="Gene3D" id="3.30.9.10">
    <property type="entry name" value="D-Amino Acid Oxidase, subunit A, domain 2"/>
    <property type="match status" value="1"/>
</dbReference>
<evidence type="ECO:0000256" key="3">
    <source>
        <dbReference type="ARBA" id="ARBA00013029"/>
    </source>
</evidence>
<dbReference type="SUPFAM" id="SSF54373">
    <property type="entry name" value="FAD-linked reductases, C-terminal domain"/>
    <property type="match status" value="1"/>
</dbReference>
<evidence type="ECO:0000256" key="7">
    <source>
        <dbReference type="RuleBase" id="RU361217"/>
    </source>
</evidence>
<feature type="domain" description="FAD dependent oxidoreductase" evidence="9">
    <location>
        <begin position="292"/>
        <end position="482"/>
    </location>
</feature>
<feature type="domain" description="Alpha-glycerophosphate oxidase C-terminal" evidence="10">
    <location>
        <begin position="506"/>
        <end position="627"/>
    </location>
</feature>
<evidence type="ECO:0000259" key="9">
    <source>
        <dbReference type="Pfam" id="PF01266"/>
    </source>
</evidence>
<proteinExistence type="inferred from homology"/>
<feature type="chain" id="PRO_5035462070" description="Glycerol-3-phosphate dehydrogenase" evidence="8">
    <location>
        <begin position="19"/>
        <end position="646"/>
    </location>
</feature>
<evidence type="ECO:0000256" key="8">
    <source>
        <dbReference type="SAM" id="SignalP"/>
    </source>
</evidence>
<keyword evidence="5" id="KW-0274">FAD</keyword>
<comment type="cofactor">
    <cofactor evidence="1 7">
        <name>FAD</name>
        <dbReference type="ChEBI" id="CHEBI:57692"/>
    </cofactor>
</comment>
<dbReference type="PROSITE" id="PS00977">
    <property type="entry name" value="FAD_G3PDH_1"/>
    <property type="match status" value="1"/>
</dbReference>
<dbReference type="InterPro" id="IPR000447">
    <property type="entry name" value="G3P_DH_FAD-dep"/>
</dbReference>
<dbReference type="EC" id="1.1.5.3" evidence="3 7"/>
<comment type="similarity">
    <text evidence="2 7">Belongs to the FAD-dependent glycerol-3-phosphate dehydrogenase family.</text>
</comment>
<feature type="signal peptide" evidence="8">
    <location>
        <begin position="1"/>
        <end position="18"/>
    </location>
</feature>
<dbReference type="AlphaFoldDB" id="A0A8K0F323"/>
<dbReference type="PANTHER" id="PTHR11985">
    <property type="entry name" value="GLYCEROL-3-PHOSPHATE DEHYDROGENASE"/>
    <property type="match status" value="1"/>
</dbReference>
<dbReference type="Gene3D" id="1.10.8.870">
    <property type="entry name" value="Alpha-glycerophosphate oxidase, cap domain"/>
    <property type="match status" value="1"/>
</dbReference>
<dbReference type="SUPFAM" id="SSF51905">
    <property type="entry name" value="FAD/NAD(P)-binding domain"/>
    <property type="match status" value="1"/>
</dbReference>
<evidence type="ECO:0000256" key="2">
    <source>
        <dbReference type="ARBA" id="ARBA00007330"/>
    </source>
</evidence>
<dbReference type="EMBL" id="VRVR01000004">
    <property type="protein sequence ID" value="KAF0853050.1"/>
    <property type="molecule type" value="Genomic_DNA"/>
</dbReference>
<evidence type="ECO:0000313" key="12">
    <source>
        <dbReference type="Proteomes" id="UP000799049"/>
    </source>
</evidence>
<dbReference type="Pfam" id="PF01266">
    <property type="entry name" value="DAO"/>
    <property type="match status" value="2"/>
</dbReference>